<reference evidence="2 3" key="1">
    <citation type="submission" date="2020-07" db="EMBL/GenBank/DDBJ databases">
        <title>Telomere length de novo assembly of all 7 chromosomes of the fungus, Metarhizium brunneum, using a novel assembly pipeline.</title>
        <authorList>
            <person name="Saud z."/>
            <person name="Kortsinoglou A."/>
            <person name="Kouvelis V.N."/>
            <person name="Butt T.M."/>
        </authorList>
    </citation>
    <scope>NUCLEOTIDE SEQUENCE [LARGE SCALE GENOMIC DNA]</scope>
    <source>
        <strain evidence="2 3">4556</strain>
    </source>
</reference>
<accession>A0A7D5YSR8</accession>
<name>A0A7D5YSR8_9HYPO</name>
<dbReference type="EMBL" id="CP058932">
    <property type="protein sequence ID" value="QLI64904.1"/>
    <property type="molecule type" value="Genomic_DNA"/>
</dbReference>
<evidence type="ECO:0000313" key="3">
    <source>
        <dbReference type="Proteomes" id="UP000510686"/>
    </source>
</evidence>
<dbReference type="Proteomes" id="UP000510686">
    <property type="component" value="Chromosome 1"/>
</dbReference>
<dbReference type="GeneID" id="90967554"/>
<keyword evidence="3" id="KW-1185">Reference proteome</keyword>
<dbReference type="AlphaFoldDB" id="A0A7D5YSR8"/>
<sequence>MSHELNILKPRVDEKAKTVDAEEPAPHKTETAPEADTGQEATEAA</sequence>
<evidence type="ECO:0000256" key="1">
    <source>
        <dbReference type="SAM" id="MobiDB-lite"/>
    </source>
</evidence>
<evidence type="ECO:0000313" key="2">
    <source>
        <dbReference type="EMBL" id="QLI64904.1"/>
    </source>
</evidence>
<feature type="compositionally biased region" description="Basic and acidic residues" evidence="1">
    <location>
        <begin position="10"/>
        <end position="31"/>
    </location>
</feature>
<organism evidence="2 3">
    <name type="scientific">Metarhizium brunneum</name>
    <dbReference type="NCBI Taxonomy" id="500148"/>
    <lineage>
        <taxon>Eukaryota</taxon>
        <taxon>Fungi</taxon>
        <taxon>Dikarya</taxon>
        <taxon>Ascomycota</taxon>
        <taxon>Pezizomycotina</taxon>
        <taxon>Sordariomycetes</taxon>
        <taxon>Hypocreomycetidae</taxon>
        <taxon>Hypocreales</taxon>
        <taxon>Clavicipitaceae</taxon>
        <taxon>Metarhizium</taxon>
    </lineage>
</organism>
<dbReference type="RefSeq" id="XP_065985855.1">
    <property type="nucleotide sequence ID" value="XM_066130009.1"/>
</dbReference>
<gene>
    <name evidence="2" type="ORF">G6M90_00g028380</name>
</gene>
<proteinExistence type="predicted"/>
<dbReference type="KEGG" id="mbrn:90967554"/>
<protein>
    <submittedName>
        <fullName evidence="2">Uncharacterized protein</fullName>
    </submittedName>
</protein>
<feature type="region of interest" description="Disordered" evidence="1">
    <location>
        <begin position="1"/>
        <end position="45"/>
    </location>
</feature>